<dbReference type="SUPFAM" id="SSF56281">
    <property type="entry name" value="Metallo-hydrolase/oxidoreductase"/>
    <property type="match status" value="1"/>
</dbReference>
<proteinExistence type="predicted"/>
<evidence type="ECO:0000313" key="2">
    <source>
        <dbReference type="Proteomes" id="UP001307849"/>
    </source>
</evidence>
<dbReference type="PANTHER" id="PTHR30619:SF1">
    <property type="entry name" value="RECOMBINATION PROTEIN 2"/>
    <property type="match status" value="1"/>
</dbReference>
<comment type="caution">
    <text evidence="1">The sequence shown here is derived from an EMBL/GenBank/DDBJ whole genome shotgun (WGS) entry which is preliminary data.</text>
</comment>
<dbReference type="InterPro" id="IPR052159">
    <property type="entry name" value="Competence_DNA_uptake"/>
</dbReference>
<sequence>MAAPKPPRMHVIQAAYGDCFLLEYDDEDDEPCFWLVDGGPGNQGFAGSHKTTNWCLFSTLNSLEIEKLDRLIVTHDDRDHTFGIHALLRGIRPYNEWNVGIRKKKQPGRPNQKQQTTWDRNIVKYAEWIGGKEALNAGRFPVENIWYNDKRVVMEEFAPNRAATKGWMSNIMNWFAGKNLGSEDTINADWDGYCVTVENCETLNLKFDKITKIVGPYDKQLEGNYGHFKAQLRNTLPQPGEVEKQMEEETEFKFDGLLSNLKSLATYNKNGVDRSVTNLSSIMFEFQHEGYSILMTGDGNGETLVKQYPNAAGYLFDIFKVMHHGSSNNNALPDDGTGLSTIQRSKNFFLHFQARKYVISSDFLNRTPNPDHDCLIALAKAISSSNVMINTETRLYLTNGMDPIGFQLFKYEYDEATGMADPNVPRQGYTGEIWVLGRGADIDYGTVIPTRGPNSQDPNWYQEAHWLHIRDDAQFYSYIKSDRAKYFKGYIGNNLTDFFNDIRKLVAFWRENGYSNAKAKKMAHKTKKAAAAKYGVGGTHANPSYTRIQETLRSYANRGKPIFPNVAFSHMAVTSPFTTAPTQQAGVPLTRRSHFRDGKMTWHDLMIMNLLEVRGINYEDIRPYSPPHPGFTNILTQIDGGTLNWVDLPKFIQLMEGEYRQYPAIFSSTGRTSSEVGELIATMKHWLLKNSGQSEDYEVADLILAGTFLSAFFSEDEVADFMISLPINMDGVESVSTDPFYTGTPSTVLNMTVQNIRFGIYVPNAAQYAAGAKIETAKLYFELSAPMPDFMRTNAEDFMTWSVPYSNSLWNPHHTLLKHRTPLEVRMDWPFARDALVFCHYEADLILTYKEETNLIAEGAMFYKKGRPATHDVQVRKGDDGLLRALDIMTLLSPTAAIAATVIEKLATGIDIKDTGIDLEKIINEDLVLYDVGILMYQHSSGIRAVSIEDVYGTVKIETILHLAKDILPLPEAFSFPKNLPDLHLQVAGITAPTGQKYSLAFTYDTTYGFTVAAQVTIGSAGEPSFKFYLFNTLGLPVSAWLQMLDADHLTEVFKFFEFLGPALDKLTVDYIQLEVGKHEASWGVSLLAFGVTIGEINIPEEDPIFTLQHLTTDLQYLYASDSTRLEVEASLVLAGVPATCTIVWDNDQQAINELLDTEREDYGDEKPEDPATETSEFSGYLDVNISFPSEGPSVGDILHAILDKILEGTGLSTIVEAIPEEFLMVLESNRFQSIRLRLQKSPETKNKWTISSLFISAKLNGLEDALGKLLPSLKFEAPILKVVLSDLGDKKKMAYQVSIGSTFSVGGSLCDLSANFVSFPKSMSSKSRVGKLMTVGLTARPSQRGLPVGKLLQNFVDDQIGIRERVPEKFQQAIDSVTIDAAGLSFAKVAAEAGGEESWKLASLNIGISLFNDSWTPFEPFTISGIRLFVLHDLGVMKRSQELQITAGDKGKSATTIQFDASLKIKETDFRVAFTYGTNPKSYSFSFQTTQTLKIVDLVFDILDMAIEIPEEVESYISSILVVNTENFFISYSEGKTEEKLPASIVFSNQGEISLFGVGVSNISVFCEKPHDSTSWSSYTVSFALPTPCSPFSSFLKDVPGLDDIKIKNGKFSYFKNEPSKKVFNQRQHAIASTSKPSKGSDVMLSGTIDLTGSSFLKLISSIIKIKEIDVCLQSTAVKIAIPAGDDNGIELFEKLITIKAFELCMAKKGFSFGAYAELRADWFCRDVVTSSLSIGVQFNGAIGGDVAFSRIDQPFDMPGVYLEDSRFSMVFLTEAATPQSVGVKAGVLLKDIPADNIKASLDMYIDALTPWNSYFKMDIENLTLANLVKAMTHGQLPSPLDGDILRVGFKKLKVEVVPKEQRFTLDAEFYLFALTGKVQAEVDIKTGISFAAHLSVINILDMVKIHSYKNDRVGPFTFLDTRYKSIVSGQSGPPAWLNASAKDDPNLKSCVFALSARLNFLGIKLGAYGVLNTKGLQLFLDSSAAVPVTGVNFSLNGNFSLIINQSSMTTVAGFKLKIGLNFEDIDLFGLSIGSYKGSLLEFTSNVSLTVNYGGSDWNSNGVSFSVWVEVKILSLKISGTCRLDISLKSLKDIPKAIASWVEREIVRKLKEKIIKPIEEGIRKVGEFVEGAGTTLKKEFNAATHEIVGALEECGHTIDDIVATARFGLNLSLDGCVSTLTNFGHDLSTISDAVGKGYGALPSEVLFGLHAAGLPTEHVLEKAFGPIGAAMPLGFNFLGSAVSSFAPLGLGSLDSVVSHTSVPIALEKLQDFAITLPGSILQDFIGGGLFKGPTGAGPAPSPLPSPGKLIGIFPGLVGRGLQHIAPPGSGVGFQPFPSIFESFNSIPGTFQAGFQTVPAPFGGFSNSSSSISQLMPVTAAFNSGTATASSAASFSIPATKSQITNTDSYDYSPEEAERERMYQKVESLRADASNPAITALPLPASFFNLLGMKTESSLKRDDVQFWQFTSTQDDRSITEARELEERASFLENQQRGLRLLLDGIVIQRKDFNRNCQIISESLQKTYDDAIRDFDRLFGSIPFRKVITGPYEKFLYDGLKKASSAIEDQFEVFERSLIKEDRFMHLDRNMLEELAEKEGKHIRNMELSFQQLAGQYKEAVRTQVSYLGQVAGKISR</sequence>
<dbReference type="Proteomes" id="UP001307849">
    <property type="component" value="Unassembled WGS sequence"/>
</dbReference>
<dbReference type="PANTHER" id="PTHR30619">
    <property type="entry name" value="DNA INTERNALIZATION/COMPETENCE PROTEIN COMEC/REC2"/>
    <property type="match status" value="1"/>
</dbReference>
<organism evidence="1 2">
    <name type="scientific">Arthrobotrys conoides</name>
    <dbReference type="NCBI Taxonomy" id="74498"/>
    <lineage>
        <taxon>Eukaryota</taxon>
        <taxon>Fungi</taxon>
        <taxon>Dikarya</taxon>
        <taxon>Ascomycota</taxon>
        <taxon>Pezizomycotina</taxon>
        <taxon>Orbiliomycetes</taxon>
        <taxon>Orbiliales</taxon>
        <taxon>Orbiliaceae</taxon>
        <taxon>Arthrobotrys</taxon>
    </lineage>
</organism>
<gene>
    <name evidence="1" type="ORF">TWF506_008242</name>
</gene>
<dbReference type="Gene3D" id="3.60.15.10">
    <property type="entry name" value="Ribonuclease Z/Hydroxyacylglutathione hydrolase-like"/>
    <property type="match status" value="1"/>
</dbReference>
<dbReference type="InterPro" id="IPR036866">
    <property type="entry name" value="RibonucZ/Hydroxyglut_hydro"/>
</dbReference>
<protein>
    <submittedName>
        <fullName evidence="1">Uncharacterized protein</fullName>
    </submittedName>
</protein>
<reference evidence="1 2" key="1">
    <citation type="submission" date="2019-10" db="EMBL/GenBank/DDBJ databases">
        <authorList>
            <person name="Palmer J.M."/>
        </authorList>
    </citation>
    <scope>NUCLEOTIDE SEQUENCE [LARGE SCALE GENOMIC DNA]</scope>
    <source>
        <strain evidence="1 2">TWF506</strain>
    </source>
</reference>
<dbReference type="EMBL" id="JAVHJM010000005">
    <property type="protein sequence ID" value="KAK6513807.1"/>
    <property type="molecule type" value="Genomic_DNA"/>
</dbReference>
<keyword evidence="2" id="KW-1185">Reference proteome</keyword>
<name>A0AAN8N5L8_9PEZI</name>
<evidence type="ECO:0000313" key="1">
    <source>
        <dbReference type="EMBL" id="KAK6513807.1"/>
    </source>
</evidence>
<accession>A0AAN8N5L8</accession>